<keyword evidence="4" id="KW-0158">Chromosome</keyword>
<evidence type="ECO:0000256" key="10">
    <source>
        <dbReference type="ARBA" id="ARBA00023306"/>
    </source>
</evidence>
<evidence type="ECO:0000256" key="5">
    <source>
        <dbReference type="ARBA" id="ARBA00022618"/>
    </source>
</evidence>
<evidence type="ECO:0000259" key="13">
    <source>
        <dbReference type="PROSITE" id="PS51793"/>
    </source>
</evidence>
<evidence type="ECO:0000256" key="1">
    <source>
        <dbReference type="ARBA" id="ARBA00003694"/>
    </source>
</evidence>
<dbReference type="GO" id="GO:0005634">
    <property type="term" value="C:nucleus"/>
    <property type="evidence" value="ECO:0007669"/>
    <property type="project" value="UniProtKB-SubCell"/>
</dbReference>
<dbReference type="PANTHER" id="PTHR16431">
    <property type="entry name" value="NEUROGENIC PROTEIN MASTERMIND"/>
    <property type="match status" value="1"/>
</dbReference>
<evidence type="ECO:0000313" key="15">
    <source>
        <dbReference type="Proteomes" id="UP000507470"/>
    </source>
</evidence>
<protein>
    <recommendedName>
        <fullName evidence="13">Mis18 domain-containing protein</fullName>
    </recommendedName>
</protein>
<evidence type="ECO:0000256" key="6">
    <source>
        <dbReference type="ARBA" id="ARBA00022723"/>
    </source>
</evidence>
<evidence type="ECO:0000256" key="11">
    <source>
        <dbReference type="ARBA" id="ARBA00023328"/>
    </source>
</evidence>
<evidence type="ECO:0000313" key="14">
    <source>
        <dbReference type="EMBL" id="CAC5383404.1"/>
    </source>
</evidence>
<dbReference type="EMBL" id="CACVKT020003360">
    <property type="protein sequence ID" value="CAC5383404.1"/>
    <property type="molecule type" value="Genomic_DNA"/>
</dbReference>
<keyword evidence="6" id="KW-0479">Metal-binding</keyword>
<keyword evidence="11" id="KW-0137">Centromere</keyword>
<name>A0A6J8BKV4_MYTCO</name>
<feature type="region of interest" description="Disordered" evidence="12">
    <location>
        <begin position="1"/>
        <end position="22"/>
    </location>
</feature>
<proteinExistence type="predicted"/>
<dbReference type="GO" id="GO:0034080">
    <property type="term" value="P:CENP-A containing chromatin assembly"/>
    <property type="evidence" value="ECO:0007669"/>
    <property type="project" value="TreeGrafter"/>
</dbReference>
<dbReference type="AlphaFoldDB" id="A0A6J8BKV4"/>
<evidence type="ECO:0000256" key="12">
    <source>
        <dbReference type="SAM" id="MobiDB-lite"/>
    </source>
</evidence>
<keyword evidence="5" id="KW-0132">Cell division</keyword>
<dbReference type="OrthoDB" id="74210at2759"/>
<dbReference type="PROSITE" id="PS51793">
    <property type="entry name" value="MIS18"/>
    <property type="match status" value="1"/>
</dbReference>
<evidence type="ECO:0000256" key="2">
    <source>
        <dbReference type="ARBA" id="ARBA00004123"/>
    </source>
</evidence>
<dbReference type="GO" id="GO:0051301">
    <property type="term" value="P:cell division"/>
    <property type="evidence" value="ECO:0007669"/>
    <property type="project" value="UniProtKB-KW"/>
</dbReference>
<sequence length="315" mass="35234">MSNGVDSLENAPSIDESPTEENPNETLVLQCSQCSSIVGDTTAWAFADDVLRTVSLKNASEKVLITEVLETSKNGTDFGSAFNVLKCEVCNEEIGRMYRTTPTQLDHLRGLFSLFIDKLTSYQVGSCSQNCQAVTLDDTLSFGELKEMHTKLNKIKHVLISVDGRLKHVETFLEEYDDQPESVPDDSHNINPTELSRKGGGFHAFIPPQQPETVRRPETMSREMYNSGVISENNVQSYNAGMLSTKGAQKKPAFRKLDDGNSSVFSRSEDLRGETDDGLQSSYRTSQSYMETLKRKKHSDPRADNSTYKNKRSKY</sequence>
<evidence type="ECO:0000256" key="7">
    <source>
        <dbReference type="ARBA" id="ARBA00022776"/>
    </source>
</evidence>
<evidence type="ECO:0000256" key="4">
    <source>
        <dbReference type="ARBA" id="ARBA00022454"/>
    </source>
</evidence>
<dbReference type="GO" id="GO:0046872">
    <property type="term" value="F:metal ion binding"/>
    <property type="evidence" value="ECO:0007669"/>
    <property type="project" value="UniProtKB-KW"/>
</dbReference>
<feature type="region of interest" description="Disordered" evidence="12">
    <location>
        <begin position="194"/>
        <end position="215"/>
    </location>
</feature>
<dbReference type="Proteomes" id="UP000507470">
    <property type="component" value="Unassembled WGS sequence"/>
</dbReference>
<dbReference type="PANTHER" id="PTHR16431:SF1">
    <property type="entry name" value="NEUROGENIC PROTEIN MASTERMIND"/>
    <property type="match status" value="1"/>
</dbReference>
<dbReference type="GO" id="GO:0007059">
    <property type="term" value="P:chromosome segregation"/>
    <property type="evidence" value="ECO:0007669"/>
    <property type="project" value="TreeGrafter"/>
</dbReference>
<dbReference type="GO" id="GO:0000775">
    <property type="term" value="C:chromosome, centromeric region"/>
    <property type="evidence" value="ECO:0007669"/>
    <property type="project" value="UniProtKB-SubCell"/>
</dbReference>
<gene>
    <name evidence="14" type="ORF">MCOR_19155</name>
</gene>
<comment type="subcellular location">
    <subcellularLocation>
        <location evidence="3">Chromosome</location>
        <location evidence="3">Centromere</location>
    </subcellularLocation>
    <subcellularLocation>
        <location evidence="2">Nucleus</location>
    </subcellularLocation>
</comment>
<reference evidence="14 15" key="1">
    <citation type="submission" date="2020-06" db="EMBL/GenBank/DDBJ databases">
        <authorList>
            <person name="Li R."/>
            <person name="Bekaert M."/>
        </authorList>
    </citation>
    <scope>NUCLEOTIDE SEQUENCE [LARGE SCALE GENOMIC DNA]</scope>
    <source>
        <strain evidence="15">wild</strain>
    </source>
</reference>
<keyword evidence="10" id="KW-0131">Cell cycle</keyword>
<keyword evidence="15" id="KW-1185">Reference proteome</keyword>
<feature type="compositionally biased region" description="Polar residues" evidence="12">
    <location>
        <begin position="278"/>
        <end position="290"/>
    </location>
</feature>
<dbReference type="GO" id="GO:0000785">
    <property type="term" value="C:chromatin"/>
    <property type="evidence" value="ECO:0007669"/>
    <property type="project" value="TreeGrafter"/>
</dbReference>
<feature type="region of interest" description="Disordered" evidence="12">
    <location>
        <begin position="246"/>
        <end position="315"/>
    </location>
</feature>
<comment type="function">
    <text evidence="1">Required for recruitment of CENPA to centromeres and normal chromosome segregation during mitosis.</text>
</comment>
<dbReference type="Pfam" id="PF03226">
    <property type="entry name" value="Yippee-Mis18"/>
    <property type="match status" value="1"/>
</dbReference>
<keyword evidence="8" id="KW-0862">Zinc</keyword>
<evidence type="ECO:0000256" key="3">
    <source>
        <dbReference type="ARBA" id="ARBA00004584"/>
    </source>
</evidence>
<keyword evidence="9" id="KW-0539">Nucleus</keyword>
<accession>A0A6J8BKV4</accession>
<dbReference type="InterPro" id="IPR034752">
    <property type="entry name" value="Mis18"/>
</dbReference>
<keyword evidence="7" id="KW-0498">Mitosis</keyword>
<organism evidence="14 15">
    <name type="scientific">Mytilus coruscus</name>
    <name type="common">Sea mussel</name>
    <dbReference type="NCBI Taxonomy" id="42192"/>
    <lineage>
        <taxon>Eukaryota</taxon>
        <taxon>Metazoa</taxon>
        <taxon>Spiralia</taxon>
        <taxon>Lophotrochozoa</taxon>
        <taxon>Mollusca</taxon>
        <taxon>Bivalvia</taxon>
        <taxon>Autobranchia</taxon>
        <taxon>Pteriomorphia</taxon>
        <taxon>Mytilida</taxon>
        <taxon>Mytiloidea</taxon>
        <taxon>Mytilidae</taxon>
        <taxon>Mytilinae</taxon>
        <taxon>Mytilus</taxon>
    </lineage>
</organism>
<evidence type="ECO:0000256" key="8">
    <source>
        <dbReference type="ARBA" id="ARBA00022833"/>
    </source>
</evidence>
<dbReference type="InterPro" id="IPR004910">
    <property type="entry name" value="Yippee/Mis18/Cereblon"/>
</dbReference>
<evidence type="ECO:0000256" key="9">
    <source>
        <dbReference type="ARBA" id="ARBA00023242"/>
    </source>
</evidence>
<feature type="domain" description="Mis18" evidence="13">
    <location>
        <begin position="26"/>
        <end position="124"/>
    </location>
</feature>